<dbReference type="AlphaFoldDB" id="F6I6P4"/>
<accession>F6I6P4</accession>
<evidence type="ECO:0000313" key="2">
    <source>
        <dbReference type="Proteomes" id="UP000009183"/>
    </source>
</evidence>
<dbReference type="Proteomes" id="UP000009183">
    <property type="component" value="Chromosome 11"/>
</dbReference>
<keyword evidence="2" id="KW-1185">Reference proteome</keyword>
<reference evidence="2" key="1">
    <citation type="journal article" date="2007" name="Nature">
        <title>The grapevine genome sequence suggests ancestral hexaploidization in major angiosperm phyla.</title>
        <authorList>
            <consortium name="The French-Italian Public Consortium for Grapevine Genome Characterization."/>
            <person name="Jaillon O."/>
            <person name="Aury J.-M."/>
            <person name="Noel B."/>
            <person name="Policriti A."/>
            <person name="Clepet C."/>
            <person name="Casagrande A."/>
            <person name="Choisne N."/>
            <person name="Aubourg S."/>
            <person name="Vitulo N."/>
            <person name="Jubin C."/>
            <person name="Vezzi A."/>
            <person name="Legeai F."/>
            <person name="Hugueney P."/>
            <person name="Dasilva C."/>
            <person name="Horner D."/>
            <person name="Mica E."/>
            <person name="Jublot D."/>
            <person name="Poulain J."/>
            <person name="Bruyere C."/>
            <person name="Billault A."/>
            <person name="Segurens B."/>
            <person name="Gouyvenoux M."/>
            <person name="Ugarte E."/>
            <person name="Cattonaro F."/>
            <person name="Anthouard V."/>
            <person name="Vico V."/>
            <person name="Del Fabbro C."/>
            <person name="Alaux M."/>
            <person name="Di Gaspero G."/>
            <person name="Dumas V."/>
            <person name="Felice N."/>
            <person name="Paillard S."/>
            <person name="Juman I."/>
            <person name="Moroldo M."/>
            <person name="Scalabrin S."/>
            <person name="Canaguier A."/>
            <person name="Le Clainche I."/>
            <person name="Malacrida G."/>
            <person name="Durand E."/>
            <person name="Pesole G."/>
            <person name="Laucou V."/>
            <person name="Chatelet P."/>
            <person name="Merdinoglu D."/>
            <person name="Delledonne M."/>
            <person name="Pezzotti M."/>
            <person name="Lecharny A."/>
            <person name="Scarpelli C."/>
            <person name="Artiguenave F."/>
            <person name="Pe M.E."/>
            <person name="Valle G."/>
            <person name="Morgante M."/>
            <person name="Caboche M."/>
            <person name="Adam-Blondon A.-F."/>
            <person name="Weissenbach J."/>
            <person name="Quetier F."/>
            <person name="Wincker P."/>
        </authorList>
    </citation>
    <scope>NUCLEOTIDE SEQUENCE [LARGE SCALE GENOMIC DNA]</scope>
    <source>
        <strain evidence="2">cv. Pinot noir / PN40024</strain>
    </source>
</reference>
<gene>
    <name evidence="1" type="ordered locus">VIT_11s0078g00270</name>
</gene>
<proteinExistence type="predicted"/>
<name>F6I6P4_VITVI</name>
<dbReference type="InParanoid" id="F6I6P4"/>
<evidence type="ECO:0000313" key="1">
    <source>
        <dbReference type="EMBL" id="CCB62612.1"/>
    </source>
</evidence>
<dbReference type="HOGENOM" id="CLU_3208663_0_0_1"/>
<dbReference type="EMBL" id="FN596757">
    <property type="protein sequence ID" value="CCB62612.1"/>
    <property type="molecule type" value="Genomic_DNA"/>
</dbReference>
<sequence>MSLGFLPLQPSKIFIQASKSNSKSLSIQKDKELYVGKELKWSTWL</sequence>
<organism evidence="1 2">
    <name type="scientific">Vitis vinifera</name>
    <name type="common">Grape</name>
    <dbReference type="NCBI Taxonomy" id="29760"/>
    <lineage>
        <taxon>Eukaryota</taxon>
        <taxon>Viridiplantae</taxon>
        <taxon>Streptophyta</taxon>
        <taxon>Embryophyta</taxon>
        <taxon>Tracheophyta</taxon>
        <taxon>Spermatophyta</taxon>
        <taxon>Magnoliopsida</taxon>
        <taxon>eudicotyledons</taxon>
        <taxon>Gunneridae</taxon>
        <taxon>Pentapetalae</taxon>
        <taxon>rosids</taxon>
        <taxon>Vitales</taxon>
        <taxon>Vitaceae</taxon>
        <taxon>Viteae</taxon>
        <taxon>Vitis</taxon>
    </lineage>
</organism>
<protein>
    <submittedName>
        <fullName evidence="1">Uncharacterized protein</fullName>
    </submittedName>
</protein>
<dbReference type="PaxDb" id="29760-VIT_11s0078g00270.t01"/>